<reference evidence="2 3" key="1">
    <citation type="submission" date="2019-02" db="EMBL/GenBank/DDBJ databases">
        <title>Flavobacterium sp. RD-2-33 isolated from forest soil.</title>
        <authorList>
            <person name="Chaudhary D.K."/>
        </authorList>
    </citation>
    <scope>NUCLEOTIDE SEQUENCE [LARGE SCALE GENOMIC DNA]</scope>
    <source>
        <strain evidence="2 3">RD-2-33</strain>
    </source>
</reference>
<protein>
    <submittedName>
        <fullName evidence="2">DUF2807 domain-containing protein</fullName>
    </submittedName>
</protein>
<dbReference type="Pfam" id="PF10988">
    <property type="entry name" value="DUF2807"/>
    <property type="match status" value="1"/>
</dbReference>
<evidence type="ECO:0000313" key="2">
    <source>
        <dbReference type="EMBL" id="TBX70558.1"/>
    </source>
</evidence>
<name>A0A4Q9Z344_9FLAO</name>
<dbReference type="Proteomes" id="UP000293300">
    <property type="component" value="Unassembled WGS sequence"/>
</dbReference>
<dbReference type="Gene3D" id="2.160.20.120">
    <property type="match status" value="1"/>
</dbReference>
<evidence type="ECO:0000259" key="1">
    <source>
        <dbReference type="Pfam" id="PF10988"/>
    </source>
</evidence>
<accession>A0A4Q9Z344</accession>
<organism evidence="2 3">
    <name type="scientific">Flavobacterium silvisoli</name>
    <dbReference type="NCBI Taxonomy" id="2529433"/>
    <lineage>
        <taxon>Bacteria</taxon>
        <taxon>Pseudomonadati</taxon>
        <taxon>Bacteroidota</taxon>
        <taxon>Flavobacteriia</taxon>
        <taxon>Flavobacteriales</taxon>
        <taxon>Flavobacteriaceae</taxon>
        <taxon>Flavobacterium</taxon>
    </lineage>
</organism>
<evidence type="ECO:0000313" key="3">
    <source>
        <dbReference type="Proteomes" id="UP000293300"/>
    </source>
</evidence>
<dbReference type="EMBL" id="SJPE01000002">
    <property type="protein sequence ID" value="TBX70558.1"/>
    <property type="molecule type" value="Genomic_DNA"/>
</dbReference>
<dbReference type="RefSeq" id="WP_131475010.1">
    <property type="nucleotide sequence ID" value="NZ_SJPE01000002.1"/>
</dbReference>
<proteinExistence type="predicted"/>
<dbReference type="OrthoDB" id="1466971at2"/>
<feature type="domain" description="Putative auto-transporter adhesin head GIN" evidence="1">
    <location>
        <begin position="39"/>
        <end position="237"/>
    </location>
</feature>
<comment type="caution">
    <text evidence="2">The sequence shown here is derived from an EMBL/GenBank/DDBJ whole genome shotgun (WGS) entry which is preliminary data.</text>
</comment>
<gene>
    <name evidence="2" type="ORF">EZL74_02470</name>
</gene>
<keyword evidence="3" id="KW-1185">Reference proteome</keyword>
<dbReference type="InterPro" id="IPR021255">
    <property type="entry name" value="DUF2807"/>
</dbReference>
<sequence length="253" mass="27852">MKKLLLFLVLISVFNACEKPSDCIESSGVTVIKEVEVQPFKRIKVYRGIEVVVTQGAETKVQIEAGANFIDNVEVKQYGDQLVFKDETSCNWVRAYGKTKILITTPTLEEVYSKTDRNISSNGIVTYPNLTLTALDKDADGESGAGTGDFIFAVDNNDGNATLTVNNNNVSRFYLSGQITTANFNFYFGDGRIEAQNLTAQHIAVYHRGSNDMIVHPIQSIHGILNSTGNLILKNLPPVVDVQTLFYGSVVYP</sequence>
<dbReference type="AlphaFoldDB" id="A0A4Q9Z344"/>